<evidence type="ECO:0000313" key="2">
    <source>
        <dbReference type="EMBL" id="RUS34866.1"/>
    </source>
</evidence>
<dbReference type="Proteomes" id="UP000274822">
    <property type="component" value="Unassembled WGS sequence"/>
</dbReference>
<sequence length="136" mass="15207">MDDTALHPPLQQHHHPLAAPSPYQAGLMSRLRPPHGCLSRGITRVLISHPHVSSEGCLARLTPSTIGSREDRAAHILSSGAAAISIYTQDYSYRKISFPERENRIVAMLLIEHLHKENKACEELSGMWIMRPTLEK</sequence>
<feature type="region of interest" description="Disordered" evidence="1">
    <location>
        <begin position="1"/>
        <end position="25"/>
    </location>
</feature>
<evidence type="ECO:0000256" key="1">
    <source>
        <dbReference type="SAM" id="MobiDB-lite"/>
    </source>
</evidence>
<proteinExistence type="predicted"/>
<reference evidence="2 3" key="1">
    <citation type="journal article" date="2018" name="New Phytol.">
        <title>Phylogenomics of Endogonaceae and evolution of mycorrhizas within Mucoromycota.</title>
        <authorList>
            <person name="Chang Y."/>
            <person name="Desiro A."/>
            <person name="Na H."/>
            <person name="Sandor L."/>
            <person name="Lipzen A."/>
            <person name="Clum A."/>
            <person name="Barry K."/>
            <person name="Grigoriev I.V."/>
            <person name="Martin F.M."/>
            <person name="Stajich J.E."/>
            <person name="Smith M.E."/>
            <person name="Bonito G."/>
            <person name="Spatafora J.W."/>
        </authorList>
    </citation>
    <scope>NUCLEOTIDE SEQUENCE [LARGE SCALE GENOMIC DNA]</scope>
    <source>
        <strain evidence="2 3">AD002</strain>
    </source>
</reference>
<dbReference type="EMBL" id="RBNJ01000310">
    <property type="protein sequence ID" value="RUS34866.1"/>
    <property type="molecule type" value="Genomic_DNA"/>
</dbReference>
<protein>
    <submittedName>
        <fullName evidence="2">Uncharacterized protein</fullName>
    </submittedName>
</protein>
<gene>
    <name evidence="2" type="ORF">BC938DRAFT_478117</name>
</gene>
<accession>A0A433QYL3</accession>
<dbReference type="AlphaFoldDB" id="A0A433QYL3"/>
<feature type="compositionally biased region" description="Low complexity" evidence="1">
    <location>
        <begin position="1"/>
        <end position="11"/>
    </location>
</feature>
<keyword evidence="3" id="KW-1185">Reference proteome</keyword>
<comment type="caution">
    <text evidence="2">The sequence shown here is derived from an EMBL/GenBank/DDBJ whole genome shotgun (WGS) entry which is preliminary data.</text>
</comment>
<organism evidence="2 3">
    <name type="scientific">Jimgerdemannia flammicorona</name>
    <dbReference type="NCBI Taxonomy" id="994334"/>
    <lineage>
        <taxon>Eukaryota</taxon>
        <taxon>Fungi</taxon>
        <taxon>Fungi incertae sedis</taxon>
        <taxon>Mucoromycota</taxon>
        <taxon>Mucoromycotina</taxon>
        <taxon>Endogonomycetes</taxon>
        <taxon>Endogonales</taxon>
        <taxon>Endogonaceae</taxon>
        <taxon>Jimgerdemannia</taxon>
    </lineage>
</organism>
<name>A0A433QYL3_9FUNG</name>
<evidence type="ECO:0000313" key="3">
    <source>
        <dbReference type="Proteomes" id="UP000274822"/>
    </source>
</evidence>